<dbReference type="InterPro" id="IPR031651">
    <property type="entry name" value="DUF4709"/>
</dbReference>
<dbReference type="FunCoup" id="A0A6P8PJK6">
    <property type="interactions" value="2"/>
</dbReference>
<dbReference type="Pfam" id="PF15821">
    <property type="entry name" value="DUF4709"/>
    <property type="match status" value="1"/>
</dbReference>
<keyword evidence="3" id="KW-1185">Reference proteome</keyword>
<proteinExistence type="predicted"/>
<feature type="domain" description="DUF4709" evidence="2">
    <location>
        <begin position="32"/>
        <end position="141"/>
    </location>
</feature>
<evidence type="ECO:0000313" key="4">
    <source>
        <dbReference type="RefSeq" id="XP_033788777.1"/>
    </source>
</evidence>
<sequence>MKTFVSAEKAVCADEQDLSVLRAFVEDELMIRPSLGDQFRVGFFSADHSSQTDSSEIIEIKEMTNVMRILGKAFNSLRKDFLMYKNIIKGEYEENIEKHVSNLWRHINETAQSIEANHKKKLTMIRESFRQQLADAIAVIKTQYEGFYSEKINAFITSEAQNTFSMKLQTMLNKIREKELTIKSLEAQMVEHQNEALRRFQLMLGEEEMDTETIKEENSQYRQQIDKLQIKIIALEDAVKRKDNTIEKLDTDMVNVKKKLDKDQTTIVMLTAAYEKLTNDFTKEREAAINMNIKHKKEMEIQMALSEKQDKQAAYSHMWVTSSMEPWDG</sequence>
<dbReference type="RefSeq" id="XP_033788777.1">
    <property type="nucleotide sequence ID" value="XM_033932886.1"/>
</dbReference>
<evidence type="ECO:0000256" key="1">
    <source>
        <dbReference type="SAM" id="Coils"/>
    </source>
</evidence>
<dbReference type="InterPro" id="IPR040119">
    <property type="entry name" value="C10orf67-like"/>
</dbReference>
<dbReference type="InParanoid" id="A0A6P8PJK6"/>
<dbReference type="PANTHER" id="PTHR22382:SF7">
    <property type="entry name" value="RIKEN CDNA 4921504E06 GENE"/>
    <property type="match status" value="1"/>
</dbReference>
<gene>
    <name evidence="4" type="primary">C2H10orf67</name>
</gene>
<keyword evidence="1" id="KW-0175">Coiled coil</keyword>
<dbReference type="GeneID" id="117354925"/>
<name>A0A6P8PJK6_GEOSA</name>
<dbReference type="PANTHER" id="PTHR22382">
    <property type="entry name" value="RIKEN CDNA 4921504E06 GENE"/>
    <property type="match status" value="1"/>
</dbReference>
<reference evidence="4" key="1">
    <citation type="submission" date="2025-08" db="UniProtKB">
        <authorList>
            <consortium name="RefSeq"/>
        </authorList>
    </citation>
    <scope>IDENTIFICATION</scope>
</reference>
<accession>A0A6P8PJK6</accession>
<dbReference type="OrthoDB" id="10027521at2759"/>
<evidence type="ECO:0000259" key="2">
    <source>
        <dbReference type="Pfam" id="PF15821"/>
    </source>
</evidence>
<organism evidence="3 4">
    <name type="scientific">Geotrypetes seraphini</name>
    <name type="common">Gaboon caecilian</name>
    <name type="synonym">Caecilia seraphini</name>
    <dbReference type="NCBI Taxonomy" id="260995"/>
    <lineage>
        <taxon>Eukaryota</taxon>
        <taxon>Metazoa</taxon>
        <taxon>Chordata</taxon>
        <taxon>Craniata</taxon>
        <taxon>Vertebrata</taxon>
        <taxon>Euteleostomi</taxon>
        <taxon>Amphibia</taxon>
        <taxon>Gymnophiona</taxon>
        <taxon>Geotrypetes</taxon>
    </lineage>
</organism>
<feature type="coiled-coil region" evidence="1">
    <location>
        <begin position="168"/>
        <end position="252"/>
    </location>
</feature>
<evidence type="ECO:0000313" key="3">
    <source>
        <dbReference type="Proteomes" id="UP000515159"/>
    </source>
</evidence>
<protein>
    <submittedName>
        <fullName evidence="4">Uncharacterized protein C10orf67 homolog, mitochondrial</fullName>
    </submittedName>
</protein>
<dbReference type="KEGG" id="gsh:117354925"/>
<dbReference type="AlphaFoldDB" id="A0A6P8PJK6"/>
<dbReference type="CTD" id="608288"/>
<dbReference type="Proteomes" id="UP000515159">
    <property type="component" value="Chromosome 2"/>
</dbReference>